<keyword evidence="10" id="KW-0418">Kinase</keyword>
<dbReference type="InterPro" id="IPR003594">
    <property type="entry name" value="HATPase_dom"/>
</dbReference>
<feature type="domain" description="HAMP" evidence="18">
    <location>
        <begin position="206"/>
        <end position="257"/>
    </location>
</feature>
<keyword evidence="8 16" id="KW-0812">Transmembrane</keyword>
<reference evidence="20" key="1">
    <citation type="submission" date="2017-06" db="EMBL/GenBank/DDBJ databases">
        <title>Herbaspirillum phytohormonus sp. nov., isolated from the root nodule of Robinia pseudoacacia in lead-zinc mine.</title>
        <authorList>
            <person name="Fan M."/>
            <person name="Lin Y."/>
        </authorList>
    </citation>
    <scope>NUCLEOTIDE SEQUENCE [LARGE SCALE GENOMIC DNA]</scope>
    <source>
        <strain evidence="20">SC-089</strain>
    </source>
</reference>
<protein>
    <recommendedName>
        <fullName evidence="3">histidine kinase</fullName>
        <ecNumber evidence="3">2.7.13.3</ecNumber>
    </recommendedName>
</protein>
<evidence type="ECO:0000256" key="13">
    <source>
        <dbReference type="ARBA" id="ARBA00023012"/>
    </source>
</evidence>
<evidence type="ECO:0000256" key="6">
    <source>
        <dbReference type="ARBA" id="ARBA00022553"/>
    </source>
</evidence>
<dbReference type="InterPro" id="IPR036890">
    <property type="entry name" value="HATPase_C_sf"/>
</dbReference>
<organism evidence="19 20">
    <name type="scientific">Candidimonas nitroreducens</name>
    <dbReference type="NCBI Taxonomy" id="683354"/>
    <lineage>
        <taxon>Bacteria</taxon>
        <taxon>Pseudomonadati</taxon>
        <taxon>Pseudomonadota</taxon>
        <taxon>Betaproteobacteria</taxon>
        <taxon>Burkholderiales</taxon>
        <taxon>Alcaligenaceae</taxon>
        <taxon>Candidimonas</taxon>
    </lineage>
</organism>
<dbReference type="Pfam" id="PF02518">
    <property type="entry name" value="HATPase_c"/>
    <property type="match status" value="1"/>
</dbReference>
<dbReference type="GO" id="GO:0005524">
    <property type="term" value="F:ATP binding"/>
    <property type="evidence" value="ECO:0007669"/>
    <property type="project" value="UniProtKB-KW"/>
</dbReference>
<dbReference type="Gene3D" id="1.10.8.500">
    <property type="entry name" value="HAMP domain in histidine kinase"/>
    <property type="match status" value="1"/>
</dbReference>
<evidence type="ECO:0000256" key="4">
    <source>
        <dbReference type="ARBA" id="ARBA00022475"/>
    </source>
</evidence>
<dbReference type="Pfam" id="PF00672">
    <property type="entry name" value="HAMP"/>
    <property type="match status" value="1"/>
</dbReference>
<keyword evidence="7" id="KW-0808">Transferase</keyword>
<dbReference type="InterPro" id="IPR005467">
    <property type="entry name" value="His_kinase_dom"/>
</dbReference>
<evidence type="ECO:0000256" key="3">
    <source>
        <dbReference type="ARBA" id="ARBA00012438"/>
    </source>
</evidence>
<evidence type="ECO:0000259" key="17">
    <source>
        <dbReference type="PROSITE" id="PS50109"/>
    </source>
</evidence>
<feature type="region of interest" description="Disordered" evidence="15">
    <location>
        <begin position="98"/>
        <end position="120"/>
    </location>
</feature>
<dbReference type="PROSITE" id="PS50109">
    <property type="entry name" value="HIS_KIN"/>
    <property type="match status" value="1"/>
</dbReference>
<keyword evidence="12 16" id="KW-1133">Transmembrane helix</keyword>
<evidence type="ECO:0000256" key="5">
    <source>
        <dbReference type="ARBA" id="ARBA00022519"/>
    </source>
</evidence>
<evidence type="ECO:0000259" key="18">
    <source>
        <dbReference type="PROSITE" id="PS50885"/>
    </source>
</evidence>
<keyword evidence="4" id="KW-1003">Cell membrane</keyword>
<comment type="catalytic activity">
    <reaction evidence="1">
        <text>ATP + protein L-histidine = ADP + protein N-phospho-L-histidine.</text>
        <dbReference type="EC" id="2.7.13.3"/>
    </reaction>
</comment>
<dbReference type="SUPFAM" id="SSF47384">
    <property type="entry name" value="Homodimeric domain of signal transducing histidine kinase"/>
    <property type="match status" value="1"/>
</dbReference>
<keyword evidence="13" id="KW-0902">Two-component regulatory system</keyword>
<dbReference type="OrthoDB" id="9804645at2"/>
<keyword evidence="14 16" id="KW-0472">Membrane</keyword>
<dbReference type="GO" id="GO:0000155">
    <property type="term" value="F:phosphorelay sensor kinase activity"/>
    <property type="evidence" value="ECO:0007669"/>
    <property type="project" value="InterPro"/>
</dbReference>
<evidence type="ECO:0000256" key="14">
    <source>
        <dbReference type="ARBA" id="ARBA00023136"/>
    </source>
</evidence>
<dbReference type="Proteomes" id="UP000214603">
    <property type="component" value="Unassembled WGS sequence"/>
</dbReference>
<evidence type="ECO:0000256" key="10">
    <source>
        <dbReference type="ARBA" id="ARBA00022777"/>
    </source>
</evidence>
<comment type="caution">
    <text evidence="19">The sequence shown here is derived from an EMBL/GenBank/DDBJ whole genome shotgun (WGS) entry which is preliminary data.</text>
</comment>
<dbReference type="PANTHER" id="PTHR44936">
    <property type="entry name" value="SENSOR PROTEIN CREC"/>
    <property type="match status" value="1"/>
</dbReference>
<dbReference type="EC" id="2.7.13.3" evidence="3"/>
<dbReference type="EMBL" id="NJIH01000004">
    <property type="protein sequence ID" value="OWT61771.1"/>
    <property type="molecule type" value="Genomic_DNA"/>
</dbReference>
<dbReference type="SMART" id="SM00387">
    <property type="entry name" value="HATPase_c"/>
    <property type="match status" value="1"/>
</dbReference>
<evidence type="ECO:0000256" key="11">
    <source>
        <dbReference type="ARBA" id="ARBA00022840"/>
    </source>
</evidence>
<evidence type="ECO:0000313" key="19">
    <source>
        <dbReference type="EMBL" id="OWT61771.1"/>
    </source>
</evidence>
<evidence type="ECO:0000256" key="1">
    <source>
        <dbReference type="ARBA" id="ARBA00000085"/>
    </source>
</evidence>
<keyword evidence="9" id="KW-0547">Nucleotide-binding</keyword>
<comment type="subcellular location">
    <subcellularLocation>
        <location evidence="2">Cell inner membrane</location>
        <topology evidence="2">Multi-pass membrane protein</topology>
    </subcellularLocation>
</comment>
<feature type="compositionally biased region" description="Basic and acidic residues" evidence="15">
    <location>
        <begin position="100"/>
        <end position="120"/>
    </location>
</feature>
<dbReference type="InterPro" id="IPR003660">
    <property type="entry name" value="HAMP_dom"/>
</dbReference>
<dbReference type="InterPro" id="IPR036097">
    <property type="entry name" value="HisK_dim/P_sf"/>
</dbReference>
<evidence type="ECO:0000256" key="2">
    <source>
        <dbReference type="ARBA" id="ARBA00004429"/>
    </source>
</evidence>
<evidence type="ECO:0000256" key="16">
    <source>
        <dbReference type="SAM" id="Phobius"/>
    </source>
</evidence>
<dbReference type="GO" id="GO:0005886">
    <property type="term" value="C:plasma membrane"/>
    <property type="evidence" value="ECO:0007669"/>
    <property type="project" value="UniProtKB-SubCell"/>
</dbReference>
<evidence type="ECO:0000256" key="8">
    <source>
        <dbReference type="ARBA" id="ARBA00022692"/>
    </source>
</evidence>
<evidence type="ECO:0000256" key="9">
    <source>
        <dbReference type="ARBA" id="ARBA00022741"/>
    </source>
</evidence>
<keyword evidence="6" id="KW-0597">Phosphoprotein</keyword>
<gene>
    <name evidence="19" type="ORF">CEY11_07980</name>
</gene>
<accession>A0A225MQP5</accession>
<dbReference type="PRINTS" id="PR00344">
    <property type="entry name" value="BCTRLSENSOR"/>
</dbReference>
<dbReference type="InterPro" id="IPR003661">
    <property type="entry name" value="HisK_dim/P_dom"/>
</dbReference>
<evidence type="ECO:0000313" key="20">
    <source>
        <dbReference type="Proteomes" id="UP000214603"/>
    </source>
</evidence>
<sequence>MKWRSFLPRSLHARMILLTLGTVLLVQAATVASVNYFRRTFVEEVAVQYTATTIATLRAALATIPDDERAEFVRHASQDQWHLWSRSLPSEARIGRWRHRPSDAHDRPPRREPPPMPDDMRRDLRLFVRLLNERLSDGTRVALSRGHRPRMFISLASDFGEDDTPRDKEWLVIPLDHIAPPVATPAIVGWLGVMGLFLLISAVFSWHITRPLTRLADAADQLAAGQPQRVTPSGPRETRVLGERFNAMLDALAESSTVRRTLLAGLPHDLKGPLSRMWLRVEMADDSDFKDGMRRDIQDMQRMVDQFIGFVRGTDPGTYHFAPLAINPWLEEQAAAWESAGSAVHLTELASQPMTVRADRIALGRLLDNLVTNAFNHGKPPVELALKAEDGWAVISVTDHGPGIAPARREEALRPFSRLDEARTRTGSVGLGLALADAVSRAHDGSLTLEDAEGGGLKVVIRLPTQTAAGIAAG</sequence>
<dbReference type="AlphaFoldDB" id="A0A225MQP5"/>
<feature type="domain" description="Histidine kinase" evidence="17">
    <location>
        <begin position="265"/>
        <end position="467"/>
    </location>
</feature>
<dbReference type="Gene3D" id="3.30.565.10">
    <property type="entry name" value="Histidine kinase-like ATPase, C-terminal domain"/>
    <property type="match status" value="1"/>
</dbReference>
<evidence type="ECO:0000256" key="7">
    <source>
        <dbReference type="ARBA" id="ARBA00022679"/>
    </source>
</evidence>
<name>A0A225MQP5_9BURK</name>
<dbReference type="PANTHER" id="PTHR44936:SF5">
    <property type="entry name" value="SENSOR HISTIDINE KINASE ENVZ"/>
    <property type="match status" value="1"/>
</dbReference>
<dbReference type="SUPFAM" id="SSF158472">
    <property type="entry name" value="HAMP domain-like"/>
    <property type="match status" value="1"/>
</dbReference>
<evidence type="ECO:0000256" key="15">
    <source>
        <dbReference type="SAM" id="MobiDB-lite"/>
    </source>
</evidence>
<evidence type="ECO:0000256" key="12">
    <source>
        <dbReference type="ARBA" id="ARBA00022989"/>
    </source>
</evidence>
<keyword evidence="20" id="KW-1185">Reference proteome</keyword>
<keyword evidence="11" id="KW-0067">ATP-binding</keyword>
<dbReference type="Gene3D" id="1.10.287.130">
    <property type="match status" value="1"/>
</dbReference>
<dbReference type="SUPFAM" id="SSF55874">
    <property type="entry name" value="ATPase domain of HSP90 chaperone/DNA topoisomerase II/histidine kinase"/>
    <property type="match status" value="1"/>
</dbReference>
<keyword evidence="5" id="KW-0997">Cell inner membrane</keyword>
<dbReference type="InterPro" id="IPR004358">
    <property type="entry name" value="Sig_transdc_His_kin-like_C"/>
</dbReference>
<dbReference type="SMART" id="SM00388">
    <property type="entry name" value="HisKA"/>
    <property type="match status" value="1"/>
</dbReference>
<feature type="transmembrane region" description="Helical" evidence="16">
    <location>
        <begin position="187"/>
        <end position="206"/>
    </location>
</feature>
<dbReference type="RefSeq" id="WP_088602858.1">
    <property type="nucleotide sequence ID" value="NZ_NJIH01000004.1"/>
</dbReference>
<dbReference type="SMART" id="SM00304">
    <property type="entry name" value="HAMP"/>
    <property type="match status" value="1"/>
</dbReference>
<proteinExistence type="predicted"/>
<dbReference type="PROSITE" id="PS50885">
    <property type="entry name" value="HAMP"/>
    <property type="match status" value="1"/>
</dbReference>
<dbReference type="InterPro" id="IPR050980">
    <property type="entry name" value="2C_sensor_his_kinase"/>
</dbReference>